<evidence type="ECO:0000256" key="1">
    <source>
        <dbReference type="ARBA" id="ARBA00023157"/>
    </source>
</evidence>
<dbReference type="GO" id="GO:0070831">
    <property type="term" value="P:basement membrane assembly"/>
    <property type="evidence" value="ECO:0007669"/>
    <property type="project" value="TreeGrafter"/>
</dbReference>
<dbReference type="PANTHER" id="PTHR10574:SF197">
    <property type="entry name" value="LAMININ SUBUNIT BETA-1 ISOFORM X1"/>
    <property type="match status" value="1"/>
</dbReference>
<keyword evidence="5" id="KW-1185">Reference proteome</keyword>
<dbReference type="GO" id="GO:0007411">
    <property type="term" value="P:axon guidance"/>
    <property type="evidence" value="ECO:0007669"/>
    <property type="project" value="TreeGrafter"/>
</dbReference>
<dbReference type="InterPro" id="IPR002049">
    <property type="entry name" value="LE_dom"/>
</dbReference>
<dbReference type="CDD" id="cd00055">
    <property type="entry name" value="EGF_Lam"/>
    <property type="match status" value="1"/>
</dbReference>
<keyword evidence="1" id="KW-1015">Disulfide bond</keyword>
<dbReference type="GO" id="GO:0034446">
    <property type="term" value="P:substrate adhesion-dependent cell spreading"/>
    <property type="evidence" value="ECO:0007669"/>
    <property type="project" value="TreeGrafter"/>
</dbReference>
<dbReference type="GO" id="GO:0016477">
    <property type="term" value="P:cell migration"/>
    <property type="evidence" value="ECO:0007669"/>
    <property type="project" value="TreeGrafter"/>
</dbReference>
<dbReference type="GO" id="GO:0009888">
    <property type="term" value="P:tissue development"/>
    <property type="evidence" value="ECO:0007669"/>
    <property type="project" value="TreeGrafter"/>
</dbReference>
<dbReference type="GO" id="GO:0009887">
    <property type="term" value="P:animal organ morphogenesis"/>
    <property type="evidence" value="ECO:0007669"/>
    <property type="project" value="TreeGrafter"/>
</dbReference>
<dbReference type="InterPro" id="IPR050440">
    <property type="entry name" value="Laminin/Netrin_ECM"/>
</dbReference>
<evidence type="ECO:0000313" key="4">
    <source>
        <dbReference type="EMBL" id="ELK15088.1"/>
    </source>
</evidence>
<sequence>MADLQRSSAAACSLVPPPHLLHLVAVNILSLSAASSGFPGSGDPLALSCVVAPRSCMRLASSSPAFTYHESDSENCFFCDSRGRGGHGIENVISRNGPGGKQRVTFRPAALLLEHSVDHGHSWHVDQYFAHNCSGLFPGIPPASATVSDAVCDQHYSDMEPSTEGKFLHVTNIHVNAKLHTLGDRPPGGLKGHPFYYYALYELVARGSYLCHGHGSECRPAPGAIANAKVMIFLSSLHPPTLSVQPEFWGVSSDPLGCRPCDCDFGGAYSNRCSTGEGLCAAPISMATAAMNSSQGTSALPSTRLLLKPSLARASSQLTPSCLAVVLSRPFCSEPGTRYSMTLWLWRTKGAQRPERGTILLDLVTRQCPCQEGFGGRTRSWCQDGYWGDPDQECRAALLSQEAMLGAQMAATLGGPNSILEQAREAQQ</sequence>
<dbReference type="Pfam" id="PF00055">
    <property type="entry name" value="Laminin_N"/>
    <property type="match status" value="1"/>
</dbReference>
<organism evidence="4 5">
    <name type="scientific">Pteropus alecto</name>
    <name type="common">Black flying fox</name>
    <dbReference type="NCBI Taxonomy" id="9402"/>
    <lineage>
        <taxon>Eukaryota</taxon>
        <taxon>Metazoa</taxon>
        <taxon>Chordata</taxon>
        <taxon>Craniata</taxon>
        <taxon>Vertebrata</taxon>
        <taxon>Euteleostomi</taxon>
        <taxon>Mammalia</taxon>
        <taxon>Eutheria</taxon>
        <taxon>Laurasiatheria</taxon>
        <taxon>Chiroptera</taxon>
        <taxon>Yinpterochiroptera</taxon>
        <taxon>Pteropodoidea</taxon>
        <taxon>Pteropodidae</taxon>
        <taxon>Pteropodinae</taxon>
        <taxon>Pteropus</taxon>
    </lineage>
</organism>
<protein>
    <submittedName>
        <fullName evidence="4">Laminin subunit beta-4</fullName>
    </submittedName>
</protein>
<dbReference type="InParanoid" id="L5KWA2"/>
<evidence type="ECO:0000313" key="5">
    <source>
        <dbReference type="Proteomes" id="UP000010552"/>
    </source>
</evidence>
<dbReference type="AlphaFoldDB" id="L5KWA2"/>
<keyword evidence="2" id="KW-0424">Laminin EGF-like domain</keyword>
<dbReference type="Gene3D" id="2.10.25.10">
    <property type="entry name" value="Laminin"/>
    <property type="match status" value="1"/>
</dbReference>
<evidence type="ECO:0000259" key="3">
    <source>
        <dbReference type="SMART" id="SM00136"/>
    </source>
</evidence>
<dbReference type="GO" id="GO:0043256">
    <property type="term" value="C:laminin complex"/>
    <property type="evidence" value="ECO:0007669"/>
    <property type="project" value="TreeGrafter"/>
</dbReference>
<dbReference type="Proteomes" id="UP000010552">
    <property type="component" value="Unassembled WGS sequence"/>
</dbReference>
<accession>L5KWA2</accession>
<dbReference type="PANTHER" id="PTHR10574">
    <property type="entry name" value="NETRIN/LAMININ-RELATED"/>
    <property type="match status" value="1"/>
</dbReference>
<name>L5KWA2_PTEAL</name>
<proteinExistence type="predicted"/>
<dbReference type="EMBL" id="KB030552">
    <property type="protein sequence ID" value="ELK15088.1"/>
    <property type="molecule type" value="Genomic_DNA"/>
</dbReference>
<feature type="domain" description="Laminin N-terminal" evidence="3">
    <location>
        <begin position="50"/>
        <end position="207"/>
    </location>
</feature>
<dbReference type="InterPro" id="IPR008211">
    <property type="entry name" value="Laminin_N"/>
</dbReference>
<dbReference type="SMART" id="SM00136">
    <property type="entry name" value="LamNT"/>
    <property type="match status" value="1"/>
</dbReference>
<gene>
    <name evidence="4" type="ORF">PAL_GLEAN10009172</name>
</gene>
<dbReference type="STRING" id="9402.L5KWA2"/>
<reference evidence="5" key="1">
    <citation type="journal article" date="2013" name="Science">
        <title>Comparative analysis of bat genomes provides insight into the evolution of flight and immunity.</title>
        <authorList>
            <person name="Zhang G."/>
            <person name="Cowled C."/>
            <person name="Shi Z."/>
            <person name="Huang Z."/>
            <person name="Bishop-Lilly K.A."/>
            <person name="Fang X."/>
            <person name="Wynne J.W."/>
            <person name="Xiong Z."/>
            <person name="Baker M.L."/>
            <person name="Zhao W."/>
            <person name="Tachedjian M."/>
            <person name="Zhu Y."/>
            <person name="Zhou P."/>
            <person name="Jiang X."/>
            <person name="Ng J."/>
            <person name="Yang L."/>
            <person name="Wu L."/>
            <person name="Xiao J."/>
            <person name="Feng Y."/>
            <person name="Chen Y."/>
            <person name="Sun X."/>
            <person name="Zhang Y."/>
            <person name="Marsh G.A."/>
            <person name="Crameri G."/>
            <person name="Broder C.C."/>
            <person name="Frey K.G."/>
            <person name="Wang L.F."/>
            <person name="Wang J."/>
        </authorList>
    </citation>
    <scope>NUCLEOTIDE SEQUENCE [LARGE SCALE GENOMIC DNA]</scope>
</reference>
<evidence type="ECO:0000256" key="2">
    <source>
        <dbReference type="ARBA" id="ARBA00023292"/>
    </source>
</evidence>
<dbReference type="Gene3D" id="2.60.120.260">
    <property type="entry name" value="Galactose-binding domain-like"/>
    <property type="match status" value="2"/>
</dbReference>